<sequence>MLKPRGSSLSALRSSLYFDLGEAEEVSRHIYKGWQQDRHAGTGARVLEKFDFLSLLFFCVWARV</sequence>
<dbReference type="AlphaFoldDB" id="A0A5D2F0A7"/>
<reference evidence="1 2" key="1">
    <citation type="submission" date="2019-06" db="EMBL/GenBank/DDBJ databases">
        <title>WGS assembly of Gossypium darwinii.</title>
        <authorList>
            <person name="Chen Z.J."/>
            <person name="Sreedasyam A."/>
            <person name="Ando A."/>
            <person name="Song Q."/>
            <person name="De L."/>
            <person name="Hulse-Kemp A."/>
            <person name="Ding M."/>
            <person name="Ye W."/>
            <person name="Kirkbride R."/>
            <person name="Jenkins J."/>
            <person name="Plott C."/>
            <person name="Lovell J."/>
            <person name="Lin Y.-M."/>
            <person name="Vaughn R."/>
            <person name="Liu B."/>
            <person name="Li W."/>
            <person name="Simpson S."/>
            <person name="Scheffler B."/>
            <person name="Saski C."/>
            <person name="Grover C."/>
            <person name="Hu G."/>
            <person name="Conover J."/>
            <person name="Carlson J."/>
            <person name="Shu S."/>
            <person name="Boston L."/>
            <person name="Williams M."/>
            <person name="Peterson D."/>
            <person name="Mcgee K."/>
            <person name="Jones D."/>
            <person name="Wendel J."/>
            <person name="Stelly D."/>
            <person name="Grimwood J."/>
            <person name="Schmutz J."/>
        </authorList>
    </citation>
    <scope>NUCLEOTIDE SEQUENCE [LARGE SCALE GENOMIC DNA]</scope>
    <source>
        <strain evidence="1">1808015.09</strain>
    </source>
</reference>
<keyword evidence="2" id="KW-1185">Reference proteome</keyword>
<organism evidence="1 2">
    <name type="scientific">Gossypium darwinii</name>
    <name type="common">Darwin's cotton</name>
    <name type="synonym">Gossypium barbadense var. darwinii</name>
    <dbReference type="NCBI Taxonomy" id="34276"/>
    <lineage>
        <taxon>Eukaryota</taxon>
        <taxon>Viridiplantae</taxon>
        <taxon>Streptophyta</taxon>
        <taxon>Embryophyta</taxon>
        <taxon>Tracheophyta</taxon>
        <taxon>Spermatophyta</taxon>
        <taxon>Magnoliopsida</taxon>
        <taxon>eudicotyledons</taxon>
        <taxon>Gunneridae</taxon>
        <taxon>Pentapetalae</taxon>
        <taxon>rosids</taxon>
        <taxon>malvids</taxon>
        <taxon>Malvales</taxon>
        <taxon>Malvaceae</taxon>
        <taxon>Malvoideae</taxon>
        <taxon>Gossypium</taxon>
    </lineage>
</organism>
<protein>
    <submittedName>
        <fullName evidence="1">Uncharacterized protein</fullName>
    </submittedName>
</protein>
<dbReference type="EMBL" id="CM017697">
    <property type="protein sequence ID" value="TYG99393.1"/>
    <property type="molecule type" value="Genomic_DNA"/>
</dbReference>
<proteinExistence type="predicted"/>
<accession>A0A5D2F0A7</accession>
<gene>
    <name evidence="1" type="ORF">ES288_A10G192000v1</name>
</gene>
<evidence type="ECO:0000313" key="1">
    <source>
        <dbReference type="EMBL" id="TYG99393.1"/>
    </source>
</evidence>
<name>A0A5D2F0A7_GOSDA</name>
<dbReference type="Proteomes" id="UP000323506">
    <property type="component" value="Chromosome A10"/>
</dbReference>
<evidence type="ECO:0000313" key="2">
    <source>
        <dbReference type="Proteomes" id="UP000323506"/>
    </source>
</evidence>